<protein>
    <recommendedName>
        <fullName evidence="3">Heterokaryon incompatibility domain-containing protein</fullName>
    </recommendedName>
</protein>
<evidence type="ECO:0000313" key="1">
    <source>
        <dbReference type="EMBL" id="KAL1882924.1"/>
    </source>
</evidence>
<name>A0ABR3Y3T1_9PEZI</name>
<keyword evidence="2" id="KW-1185">Reference proteome</keyword>
<accession>A0ABR3Y3T1</accession>
<reference evidence="1 2" key="1">
    <citation type="journal article" date="2024" name="IMA Fungus">
        <title>IMA Genome - F19 : A genome assembly and annotation guide to empower mycologists, including annotated draft genome sequences of Ceratocystis pirilliformis, Diaporthe australafricana, Fusarium ophioides, Paecilomyces lecythidis, and Sporothrix stenoceras.</title>
        <authorList>
            <person name="Aylward J."/>
            <person name="Wilson A.M."/>
            <person name="Visagie C.M."/>
            <person name="Spraker J."/>
            <person name="Barnes I."/>
            <person name="Buitendag C."/>
            <person name="Ceriani C."/>
            <person name="Del Mar Angel L."/>
            <person name="du Plessis D."/>
            <person name="Fuchs T."/>
            <person name="Gasser K."/>
            <person name="Kramer D."/>
            <person name="Li W."/>
            <person name="Munsamy K."/>
            <person name="Piso A."/>
            <person name="Price J.L."/>
            <person name="Sonnekus B."/>
            <person name="Thomas C."/>
            <person name="van der Nest A."/>
            <person name="van Dijk A."/>
            <person name="van Heerden A."/>
            <person name="van Vuuren N."/>
            <person name="Yilmaz N."/>
            <person name="Duong T.A."/>
            <person name="van der Merwe N.A."/>
            <person name="Wingfield M.J."/>
            <person name="Wingfield B.D."/>
        </authorList>
    </citation>
    <scope>NUCLEOTIDE SEQUENCE [LARGE SCALE GENOMIC DNA]</scope>
    <source>
        <strain evidence="1 2">CMW 18300</strain>
    </source>
</reference>
<evidence type="ECO:0008006" key="3">
    <source>
        <dbReference type="Google" id="ProtNLM"/>
    </source>
</evidence>
<organism evidence="1 2">
    <name type="scientific">Diaporthe australafricana</name>
    <dbReference type="NCBI Taxonomy" id="127596"/>
    <lineage>
        <taxon>Eukaryota</taxon>
        <taxon>Fungi</taxon>
        <taxon>Dikarya</taxon>
        <taxon>Ascomycota</taxon>
        <taxon>Pezizomycotina</taxon>
        <taxon>Sordariomycetes</taxon>
        <taxon>Sordariomycetidae</taxon>
        <taxon>Diaporthales</taxon>
        <taxon>Diaporthaceae</taxon>
        <taxon>Diaporthe</taxon>
    </lineage>
</organism>
<evidence type="ECO:0000313" key="2">
    <source>
        <dbReference type="Proteomes" id="UP001583177"/>
    </source>
</evidence>
<dbReference type="EMBL" id="JAWRVE010000003">
    <property type="protein sequence ID" value="KAL1882924.1"/>
    <property type="molecule type" value="Genomic_DNA"/>
</dbReference>
<comment type="caution">
    <text evidence="1">The sequence shown here is derived from an EMBL/GenBank/DDBJ whole genome shotgun (WGS) entry which is preliminary data.</text>
</comment>
<sequence length="347" mass="39227">MWTSRVWTLQEAFVSRQVIFAVQDQLIDGDFISELLSYAEKAENGITDKFGCYRWDPKLPVVVGPQHIWMEKEKLVIIRSIFGGEQQYAEICSRNGMVLMPFEEALAMLVGRSAQLRQDYVYGVLGMSIGGEHITPEYGISRESPLDWRKMLNKLKDTGMITERQLAAPSVNEDPAMSWLPKVEGYPYGPFLSGERTAIQVSRPQLSWTFQGTSVIAVEFKWVEVTECDDGIDRLAKNVNKMACHCVNGRIKIEGKHWNMGGLYLESDGVYLNVAGTSCYDKFTRERLEGTQVMLCENLGHETISMRVSGDVHEGRVQREDGYVLEIYWPDGHPLALTGKRLVVGSI</sequence>
<gene>
    <name evidence="1" type="ORF">Daus18300_000562</name>
</gene>
<dbReference type="Proteomes" id="UP001583177">
    <property type="component" value="Unassembled WGS sequence"/>
</dbReference>
<proteinExistence type="predicted"/>